<evidence type="ECO:0000313" key="2">
    <source>
        <dbReference type="Proteomes" id="UP001165565"/>
    </source>
</evidence>
<dbReference type="Proteomes" id="UP001165565">
    <property type="component" value="Unassembled WGS sequence"/>
</dbReference>
<dbReference type="RefSeq" id="WP_265268048.1">
    <property type="nucleotide sequence ID" value="NZ_JANFAV010000002.1"/>
</dbReference>
<keyword evidence="2" id="KW-1185">Reference proteome</keyword>
<proteinExistence type="predicted"/>
<evidence type="ECO:0000313" key="1">
    <source>
        <dbReference type="EMBL" id="MCW6534072.1"/>
    </source>
</evidence>
<accession>A0AA41Z744</accession>
<dbReference type="EMBL" id="JANFAV010000002">
    <property type="protein sequence ID" value="MCW6534072.1"/>
    <property type="molecule type" value="Genomic_DNA"/>
</dbReference>
<sequence length="140" mass="15525">MYRYLDRRVTDLGEPQHFLLAAMRLWVESVRGGWCCCAALVRGFAHYGVGAAVCDFGIAMTALDRDAVEKLAFGCRHAMRVSEDEARMLTLFDAALVADAPRVRRIAATLVRDETTATLATAVEWVAVRLSDGSFMEHDQ</sequence>
<gene>
    <name evidence="1" type="ORF">NEE01_04665</name>
</gene>
<comment type="caution">
    <text evidence="1">The sequence shown here is derived from an EMBL/GenBank/DDBJ whole genome shotgun (WGS) entry which is preliminary data.</text>
</comment>
<organism evidence="1 2">
    <name type="scientific">Sphingomonas lycopersici</name>
    <dbReference type="NCBI Taxonomy" id="2951807"/>
    <lineage>
        <taxon>Bacteria</taxon>
        <taxon>Pseudomonadati</taxon>
        <taxon>Pseudomonadota</taxon>
        <taxon>Alphaproteobacteria</taxon>
        <taxon>Sphingomonadales</taxon>
        <taxon>Sphingomonadaceae</taxon>
        <taxon>Sphingomonas</taxon>
    </lineage>
</organism>
<protein>
    <submittedName>
        <fullName evidence="1">Uncharacterized protein</fullName>
    </submittedName>
</protein>
<name>A0AA41Z744_9SPHN</name>
<dbReference type="AlphaFoldDB" id="A0AA41Z744"/>
<reference evidence="1" key="1">
    <citation type="submission" date="2022-06" db="EMBL/GenBank/DDBJ databases">
        <title>Sphingomonas sp. nov. isolated from rhizosphere soil of tomato.</title>
        <authorList>
            <person name="Dong H."/>
            <person name="Gao R."/>
        </authorList>
    </citation>
    <scope>NUCLEOTIDE SEQUENCE</scope>
    <source>
        <strain evidence="1">MMSM24</strain>
    </source>
</reference>